<dbReference type="AlphaFoldDB" id="A0A0A9EN71"/>
<organism evidence="1">
    <name type="scientific">Arundo donax</name>
    <name type="common">Giant reed</name>
    <name type="synonym">Donax arundinaceus</name>
    <dbReference type="NCBI Taxonomy" id="35708"/>
    <lineage>
        <taxon>Eukaryota</taxon>
        <taxon>Viridiplantae</taxon>
        <taxon>Streptophyta</taxon>
        <taxon>Embryophyta</taxon>
        <taxon>Tracheophyta</taxon>
        <taxon>Spermatophyta</taxon>
        <taxon>Magnoliopsida</taxon>
        <taxon>Liliopsida</taxon>
        <taxon>Poales</taxon>
        <taxon>Poaceae</taxon>
        <taxon>PACMAD clade</taxon>
        <taxon>Arundinoideae</taxon>
        <taxon>Arundineae</taxon>
        <taxon>Arundo</taxon>
    </lineage>
</organism>
<name>A0A0A9EN71_ARUDO</name>
<protein>
    <submittedName>
        <fullName evidence="1">Uncharacterized protein</fullName>
    </submittedName>
</protein>
<sequence length="46" mass="5474">MMRFTSAFLSMRSILKCVPEFRVTTEMSVHSKIRNLVINNFFTYLL</sequence>
<accession>A0A0A9EN71</accession>
<reference evidence="1" key="2">
    <citation type="journal article" date="2015" name="Data Brief">
        <title>Shoot transcriptome of the giant reed, Arundo donax.</title>
        <authorList>
            <person name="Barrero R.A."/>
            <person name="Guerrero F.D."/>
            <person name="Moolhuijzen P."/>
            <person name="Goolsby J.A."/>
            <person name="Tidwell J."/>
            <person name="Bellgard S.E."/>
            <person name="Bellgard M.I."/>
        </authorList>
    </citation>
    <scope>NUCLEOTIDE SEQUENCE</scope>
    <source>
        <tissue evidence="1">Shoot tissue taken approximately 20 cm above the soil surface</tissue>
    </source>
</reference>
<dbReference type="EMBL" id="GBRH01195741">
    <property type="protein sequence ID" value="JAE02155.1"/>
    <property type="molecule type" value="Transcribed_RNA"/>
</dbReference>
<proteinExistence type="predicted"/>
<evidence type="ECO:0000313" key="1">
    <source>
        <dbReference type="EMBL" id="JAE02155.1"/>
    </source>
</evidence>
<reference evidence="1" key="1">
    <citation type="submission" date="2014-09" db="EMBL/GenBank/DDBJ databases">
        <authorList>
            <person name="Magalhaes I.L.F."/>
            <person name="Oliveira U."/>
            <person name="Santos F.R."/>
            <person name="Vidigal T.H.D.A."/>
            <person name="Brescovit A.D."/>
            <person name="Santos A.J."/>
        </authorList>
    </citation>
    <scope>NUCLEOTIDE SEQUENCE</scope>
    <source>
        <tissue evidence="1">Shoot tissue taken approximately 20 cm above the soil surface</tissue>
    </source>
</reference>